<protein>
    <recommendedName>
        <fullName evidence="5">Eukaryotic translation initiation factor 3 subunit L</fullName>
        <shortName evidence="5">eIF3l</shortName>
    </recommendedName>
</protein>
<comment type="function">
    <text evidence="5">Component of the eukaryotic translation initiation factor 3 (eIF-3) complex, which is involved in protein synthesis of a specialized repertoire of mRNAs and, together with other initiation factors, stimulates binding of mRNA and methionyl-tRNAi to the 40S ribosome. The eIF-3 complex specifically targets and initiates translation of a subset of mRNAs involved in cell proliferation.</text>
</comment>
<dbReference type="InterPro" id="IPR011009">
    <property type="entry name" value="Kinase-like_dom_sf"/>
</dbReference>
<feature type="region of interest" description="Disordered" evidence="7">
    <location>
        <begin position="447"/>
        <end position="471"/>
    </location>
</feature>
<keyword evidence="6" id="KW-0802">TPR repeat</keyword>
<dbReference type="SMART" id="SM00240">
    <property type="entry name" value="FHA"/>
    <property type="match status" value="1"/>
</dbReference>
<dbReference type="GO" id="GO:0016282">
    <property type="term" value="C:eukaryotic 43S preinitiation complex"/>
    <property type="evidence" value="ECO:0007669"/>
    <property type="project" value="UniProtKB-UniRule"/>
</dbReference>
<dbReference type="GO" id="GO:0001732">
    <property type="term" value="P:formation of cytoplasmic translation initiation complex"/>
    <property type="evidence" value="ECO:0007669"/>
    <property type="project" value="UniProtKB-UniRule"/>
</dbReference>
<feature type="region of interest" description="Disordered" evidence="7">
    <location>
        <begin position="1"/>
        <end position="60"/>
    </location>
</feature>
<dbReference type="HAMAP" id="MF_03011">
    <property type="entry name" value="eIF3l"/>
    <property type="match status" value="1"/>
</dbReference>
<evidence type="ECO:0000313" key="13">
    <source>
        <dbReference type="Proteomes" id="UP000748756"/>
    </source>
</evidence>
<comment type="subcellular location">
    <subcellularLocation>
        <location evidence="5">Cytoplasm</location>
    </subcellularLocation>
</comment>
<dbReference type="InterPro" id="IPR008984">
    <property type="entry name" value="SMAD_FHA_dom_sf"/>
</dbReference>
<dbReference type="SMART" id="SM00220">
    <property type="entry name" value="S_TKc"/>
    <property type="match status" value="1"/>
</dbReference>
<keyword evidence="8" id="KW-0812">Transmembrane</keyword>
<evidence type="ECO:0000256" key="1">
    <source>
        <dbReference type="ARBA" id="ARBA00005575"/>
    </source>
</evidence>
<feature type="domain" description="FHA" evidence="9">
    <location>
        <begin position="754"/>
        <end position="804"/>
    </location>
</feature>
<evidence type="ECO:0000256" key="4">
    <source>
        <dbReference type="ARBA" id="ARBA00022917"/>
    </source>
</evidence>
<feature type="transmembrane region" description="Helical" evidence="8">
    <location>
        <begin position="1048"/>
        <end position="1072"/>
    </location>
</feature>
<feature type="domain" description="FHA" evidence="9">
    <location>
        <begin position="579"/>
        <end position="638"/>
    </location>
</feature>
<dbReference type="InterPro" id="IPR000717">
    <property type="entry name" value="PCI_dom"/>
</dbReference>
<reference evidence="12" key="1">
    <citation type="journal article" date="2020" name="Fungal Divers.">
        <title>Resolving the Mortierellaceae phylogeny through synthesis of multi-gene phylogenetics and phylogenomics.</title>
        <authorList>
            <person name="Vandepol N."/>
            <person name="Liber J."/>
            <person name="Desiro A."/>
            <person name="Na H."/>
            <person name="Kennedy M."/>
            <person name="Barry K."/>
            <person name="Grigoriev I.V."/>
            <person name="Miller A.N."/>
            <person name="O'Donnell K."/>
            <person name="Stajich J.E."/>
            <person name="Bonito G."/>
        </authorList>
    </citation>
    <scope>NUCLEOTIDE SEQUENCE</scope>
    <source>
        <strain evidence="12">NRRL 6426</strain>
    </source>
</reference>
<keyword evidence="8" id="KW-1133">Transmembrane helix</keyword>
<evidence type="ECO:0000259" key="9">
    <source>
        <dbReference type="PROSITE" id="PS50006"/>
    </source>
</evidence>
<evidence type="ECO:0000256" key="6">
    <source>
        <dbReference type="PROSITE-ProRule" id="PRU00339"/>
    </source>
</evidence>
<comment type="similarity">
    <text evidence="1">Belongs to the protein kinase superfamily. CAMK Ser/Thr protein kinase family. CHEK2 subfamily.</text>
</comment>
<dbReference type="SUPFAM" id="SSF56112">
    <property type="entry name" value="Protein kinase-like (PK-like)"/>
    <property type="match status" value="1"/>
</dbReference>
<accession>A0A9P5VBF9</accession>
<dbReference type="Pfam" id="PF00069">
    <property type="entry name" value="Pkinase"/>
    <property type="match status" value="1"/>
</dbReference>
<dbReference type="InterPro" id="IPR000253">
    <property type="entry name" value="FHA_dom"/>
</dbReference>
<gene>
    <name evidence="12" type="ORF">BG015_007409</name>
</gene>
<dbReference type="Pfam" id="PF00498">
    <property type="entry name" value="FHA"/>
    <property type="match status" value="1"/>
</dbReference>
<dbReference type="GO" id="GO:0033290">
    <property type="term" value="C:eukaryotic 48S preinitiation complex"/>
    <property type="evidence" value="ECO:0007669"/>
    <property type="project" value="UniProtKB-UniRule"/>
</dbReference>
<feature type="repeat" description="TPR" evidence="6">
    <location>
        <begin position="1093"/>
        <end position="1126"/>
    </location>
</feature>
<evidence type="ECO:0000256" key="5">
    <source>
        <dbReference type="HAMAP-Rule" id="MF_03011"/>
    </source>
</evidence>
<feature type="compositionally biased region" description="Low complexity" evidence="7">
    <location>
        <begin position="25"/>
        <end position="60"/>
    </location>
</feature>
<feature type="transmembrane region" description="Helical" evidence="8">
    <location>
        <begin position="1084"/>
        <end position="1106"/>
    </location>
</feature>
<evidence type="ECO:0000256" key="7">
    <source>
        <dbReference type="SAM" id="MobiDB-lite"/>
    </source>
</evidence>
<dbReference type="GO" id="GO:0003743">
    <property type="term" value="F:translation initiation factor activity"/>
    <property type="evidence" value="ECO:0007669"/>
    <property type="project" value="UniProtKB-UniRule"/>
</dbReference>
<sequence>MEQQTPSSPEFRVPTGPASRPRTSQQQQQQQQQQQSGVGTASDSGTTSTTTTTTTTASTSNGKATVQYYQKPTASQFQFDQTQQMTQTQILEGSDELPDDEAESPLLFGILAGRDSTMHQSLYSHEVPYTFGTSDDCDVKISHDHWPDDKKTKEPWFRLTCVPAPGSEATNQVVTTVQVLSSSGLYIDGSRIGKGKSRVLRWGNQIAGGPKGSELFVYTYKLPKDVRTIIATERTRYELEDEEMGQGMYSKVYKARDLEHDAVYACKVTNRLAREYNGAELASMQHEIELLKDLSHENIVKFVDVRTIGPKTYMFTELIEGVTLHKFYLQHDDLLTECDARHIFKQTCDAVNYLHMRNIVHRDIKSENVMVRPDMVVKLIDFGLARQSSRDQAMLSTYCGTHLYMAPETAVNGDEKNAYGPAVDVWALGVMLFRMLTGRYPFDEKTHTNGAAAGKPNAKPTENEGAAEDKDEADIQAEAVEVVVNAKEETDMVGVERQAGKIMYNKRKPPSYLLDWKPTVDILTKRSKEVHDLLNRMLKVDPSQRIRIQHVLHTDWICMMDEELDKIDQSSADERLGSVIPGRSKRHKDMWGELNIEPGSIPDAPRRIGLSEDEIWFGRRAEIADISQNGTYINSLKIGRNRASQLLDGDELGLVVPPDPTRLGEDLRDRNNRYLKYKVTIYDAPVITQDQLVRRQYFSAGILNGTPSERLNIRKLDIPEIPESGDWPPVDNAWATLAPINSNTAVERLSTAKAVIGRYKDCDVILTSNKISRVHCKFEWDEENRAAYLTNLGQNSVKVNAANMNSYEDDDIANEVDLVVSAYPVQDDGLDEELLAADQTSQQYHEVQIPDVVKNFIVFFHRNVLENNVHELHSIYEHSFNKLTEKFYAKESWPEPEAIAPLVNDDQVFLTLYRELYFRHIYSRLAPTIEHRFHSYENYCDLFNYILNSEGPVPLELPNQWLWDIIDEFIYQFQSFCNYRNRIKNKTDEELAFLRDNSQIWSCYSVLNVLYSLIQKSRITEQLLVSKNGGDMQEAAGEYGSRPLYKMLGYFSIVGLLRVHCLLGDFTLALKMMDNIELNKKQALFARVTACHVTTYYYVGFAYMMMRRYADAIKAFSHILTFINRTKQYHTRSYQHDQISKKGDQMYALLTMCVTLCPTRLDENIHSQLREKYAEQSNKLTKPEDALQVFEELFLFACPKFISPNGPNLDDPEIMNLTPFDPVQHYTKIFLAEIRHSILLPTLRSYLKLYTTMGNAKLASFLEIDPEQLRTLLVMSKIRSRQIKWVEGTLLEGEYQGTSDLDFCMKEDMIHIAESKIGRRYGDWFLRNINKFQDILGGLELSTKA</sequence>
<dbReference type="PROSITE" id="PS00108">
    <property type="entry name" value="PROTEIN_KINASE_ST"/>
    <property type="match status" value="1"/>
</dbReference>
<dbReference type="GO" id="GO:0005852">
    <property type="term" value="C:eukaryotic translation initiation factor 3 complex"/>
    <property type="evidence" value="ECO:0007669"/>
    <property type="project" value="UniProtKB-UniRule"/>
</dbReference>
<dbReference type="PANTHER" id="PTHR13242">
    <property type="entry name" value="EUKARYOTIC TRANSLATION INITIATION FACTOR 3"/>
    <property type="match status" value="1"/>
</dbReference>
<dbReference type="Gene3D" id="3.30.200.20">
    <property type="entry name" value="Phosphorylase Kinase, domain 1"/>
    <property type="match status" value="1"/>
</dbReference>
<dbReference type="PANTHER" id="PTHR13242:SF0">
    <property type="entry name" value="EUKARYOTIC TRANSLATION INITIATION FACTOR 3 SUBUNIT L"/>
    <property type="match status" value="1"/>
</dbReference>
<dbReference type="PROSITE" id="PS50005">
    <property type="entry name" value="TPR"/>
    <property type="match status" value="1"/>
</dbReference>
<comment type="subunit">
    <text evidence="5">Component of the eukaryotic translation initiation factor 3 (eIF-3) complex.</text>
</comment>
<proteinExistence type="inferred from homology"/>
<dbReference type="PROSITE" id="PS50006">
    <property type="entry name" value="FHA_DOMAIN"/>
    <property type="match status" value="2"/>
</dbReference>
<dbReference type="SUPFAM" id="SSF49879">
    <property type="entry name" value="SMAD/FHA domain"/>
    <property type="match status" value="3"/>
</dbReference>
<dbReference type="PROSITE" id="PS50250">
    <property type="entry name" value="PCI"/>
    <property type="match status" value="1"/>
</dbReference>
<dbReference type="EMBL" id="JAAAUQ010000383">
    <property type="protein sequence ID" value="KAF9150774.1"/>
    <property type="molecule type" value="Genomic_DNA"/>
</dbReference>
<dbReference type="InterPro" id="IPR019734">
    <property type="entry name" value="TPR_rpt"/>
</dbReference>
<organism evidence="12 13">
    <name type="scientific">Linnemannia schmuckeri</name>
    <dbReference type="NCBI Taxonomy" id="64567"/>
    <lineage>
        <taxon>Eukaryota</taxon>
        <taxon>Fungi</taxon>
        <taxon>Fungi incertae sedis</taxon>
        <taxon>Mucoromycota</taxon>
        <taxon>Mortierellomycotina</taxon>
        <taxon>Mortierellomycetes</taxon>
        <taxon>Mortierellales</taxon>
        <taxon>Mortierellaceae</taxon>
        <taxon>Linnemannia</taxon>
    </lineage>
</organism>
<dbReference type="OrthoDB" id="10252171at2759"/>
<dbReference type="CDD" id="cd00060">
    <property type="entry name" value="FHA"/>
    <property type="match status" value="1"/>
</dbReference>
<dbReference type="Proteomes" id="UP000748756">
    <property type="component" value="Unassembled WGS sequence"/>
</dbReference>
<keyword evidence="13" id="KW-1185">Reference proteome</keyword>
<dbReference type="Gene3D" id="1.10.510.10">
    <property type="entry name" value="Transferase(Phosphotransferase) domain 1"/>
    <property type="match status" value="1"/>
</dbReference>
<dbReference type="InterPro" id="IPR008271">
    <property type="entry name" value="Ser/Thr_kinase_AS"/>
</dbReference>
<evidence type="ECO:0000313" key="12">
    <source>
        <dbReference type="EMBL" id="KAF9150774.1"/>
    </source>
</evidence>
<keyword evidence="3 5" id="KW-0396">Initiation factor</keyword>
<name>A0A9P5VBF9_9FUNG</name>
<comment type="similarity">
    <text evidence="5">Belongs to the eIF-3 subunit L family.</text>
</comment>
<dbReference type="GO" id="GO:0005524">
    <property type="term" value="F:ATP binding"/>
    <property type="evidence" value="ECO:0007669"/>
    <property type="project" value="InterPro"/>
</dbReference>
<evidence type="ECO:0000256" key="3">
    <source>
        <dbReference type="ARBA" id="ARBA00022540"/>
    </source>
</evidence>
<dbReference type="InterPro" id="IPR000719">
    <property type="entry name" value="Prot_kinase_dom"/>
</dbReference>
<feature type="domain" description="PCI" evidence="11">
    <location>
        <begin position="1115"/>
        <end position="1309"/>
    </location>
</feature>
<evidence type="ECO:0000256" key="8">
    <source>
        <dbReference type="SAM" id="Phobius"/>
    </source>
</evidence>
<keyword evidence="2 5" id="KW-0963">Cytoplasm</keyword>
<dbReference type="GO" id="GO:0004672">
    <property type="term" value="F:protein kinase activity"/>
    <property type="evidence" value="ECO:0007669"/>
    <property type="project" value="InterPro"/>
</dbReference>
<dbReference type="PROSITE" id="PS50011">
    <property type="entry name" value="PROTEIN_KINASE_DOM"/>
    <property type="match status" value="1"/>
</dbReference>
<evidence type="ECO:0000256" key="2">
    <source>
        <dbReference type="ARBA" id="ARBA00022490"/>
    </source>
</evidence>
<dbReference type="Pfam" id="PF10255">
    <property type="entry name" value="Paf67"/>
    <property type="match status" value="1"/>
</dbReference>
<keyword evidence="4 5" id="KW-0648">Protein biosynthesis</keyword>
<comment type="caution">
    <text evidence="12">The sequence shown here is derived from an EMBL/GenBank/DDBJ whole genome shotgun (WGS) entry which is preliminary data.</text>
</comment>
<dbReference type="Gene3D" id="2.60.200.20">
    <property type="match status" value="3"/>
</dbReference>
<feature type="domain" description="Protein kinase" evidence="10">
    <location>
        <begin position="238"/>
        <end position="557"/>
    </location>
</feature>
<dbReference type="InterPro" id="IPR019382">
    <property type="entry name" value="eIF3l"/>
</dbReference>
<evidence type="ECO:0000259" key="10">
    <source>
        <dbReference type="PROSITE" id="PS50011"/>
    </source>
</evidence>
<evidence type="ECO:0000259" key="11">
    <source>
        <dbReference type="PROSITE" id="PS50250"/>
    </source>
</evidence>
<keyword evidence="8" id="KW-0472">Membrane</keyword>